<accession>A0ABY0IF11</accession>
<evidence type="ECO:0000313" key="3">
    <source>
        <dbReference type="EMBL" id="RZF20401.1"/>
    </source>
</evidence>
<evidence type="ECO:0000256" key="1">
    <source>
        <dbReference type="ARBA" id="ARBA00006484"/>
    </source>
</evidence>
<dbReference type="InterPro" id="IPR050259">
    <property type="entry name" value="SDR"/>
</dbReference>
<dbReference type="EMBL" id="QDKL01000004">
    <property type="protein sequence ID" value="RZF20401.1"/>
    <property type="molecule type" value="Genomic_DNA"/>
</dbReference>
<dbReference type="PANTHER" id="PTHR42879:SF2">
    <property type="entry name" value="3-OXOACYL-[ACYL-CARRIER-PROTEIN] REDUCTASE FABG"/>
    <property type="match status" value="1"/>
</dbReference>
<organism evidence="3 4">
    <name type="scientific">Halobacteriovorax vibrionivorans</name>
    <dbReference type="NCBI Taxonomy" id="2152716"/>
    <lineage>
        <taxon>Bacteria</taxon>
        <taxon>Pseudomonadati</taxon>
        <taxon>Bdellovibrionota</taxon>
        <taxon>Bacteriovoracia</taxon>
        <taxon>Bacteriovoracales</taxon>
        <taxon>Halobacteriovoraceae</taxon>
        <taxon>Halobacteriovorax</taxon>
    </lineage>
</organism>
<proteinExistence type="inferred from homology"/>
<comment type="similarity">
    <text evidence="1">Belongs to the short-chain dehydrogenases/reductases (SDR) family.</text>
</comment>
<gene>
    <name evidence="3" type="ORF">DAY19_14660</name>
</gene>
<comment type="caution">
    <text evidence="3">The sequence shown here is derived from an EMBL/GenBank/DDBJ whole genome shotgun (WGS) entry which is preliminary data.</text>
</comment>
<dbReference type="RefSeq" id="WP_115363839.1">
    <property type="nucleotide sequence ID" value="NZ_QDKL01000004.1"/>
</dbReference>
<dbReference type="SMART" id="SM00822">
    <property type="entry name" value="PKS_KR"/>
    <property type="match status" value="1"/>
</dbReference>
<dbReference type="PANTHER" id="PTHR42879">
    <property type="entry name" value="3-OXOACYL-(ACYL-CARRIER-PROTEIN) REDUCTASE"/>
    <property type="match status" value="1"/>
</dbReference>
<dbReference type="InterPro" id="IPR036291">
    <property type="entry name" value="NAD(P)-bd_dom_sf"/>
</dbReference>
<keyword evidence="4" id="KW-1185">Reference proteome</keyword>
<dbReference type="Pfam" id="PF13561">
    <property type="entry name" value="adh_short_C2"/>
    <property type="match status" value="1"/>
</dbReference>
<feature type="domain" description="Ketoreductase" evidence="2">
    <location>
        <begin position="7"/>
        <end position="187"/>
    </location>
</feature>
<dbReference type="Gene3D" id="3.40.50.720">
    <property type="entry name" value="NAD(P)-binding Rossmann-like Domain"/>
    <property type="match status" value="1"/>
</dbReference>
<name>A0ABY0IF11_9BACT</name>
<reference evidence="4" key="1">
    <citation type="journal article" date="2019" name="Int. J. Syst. Evol. Microbiol.">
        <title>Halobacteriovorax valvorus sp. nov., a novel prokaryotic predator isolated from coastal seawater of China.</title>
        <authorList>
            <person name="Chen M.-X."/>
        </authorList>
    </citation>
    <scope>NUCLEOTIDE SEQUENCE [LARGE SCALE GENOMIC DNA]</scope>
    <source>
        <strain evidence="4">BL9</strain>
    </source>
</reference>
<dbReference type="InterPro" id="IPR057326">
    <property type="entry name" value="KR_dom"/>
</dbReference>
<dbReference type="InterPro" id="IPR002347">
    <property type="entry name" value="SDR_fam"/>
</dbReference>
<dbReference type="NCBIfam" id="NF009466">
    <property type="entry name" value="PRK12826.1-2"/>
    <property type="match status" value="1"/>
</dbReference>
<protein>
    <submittedName>
        <fullName evidence="3">SDR family oxidoreductase</fullName>
    </submittedName>
</protein>
<evidence type="ECO:0000259" key="2">
    <source>
        <dbReference type="SMART" id="SM00822"/>
    </source>
</evidence>
<sequence length="246" mass="26705">MFDFNDQVAIVTGGTRGIGRGITESFLKSGARVVATYAGNHDAANAFKAELGELGENLYLEAFDVSDASAVEEFWNRMNEQFEQIHILVNNSGIRKDNLSPIMPDEDWARVLDINLTGTFLMTKRAVNHFLSKRYGRIINMSSVGGSLGLPGQANYAASKAGQVAMSKSISKEVGKRGITINNVCPGFIETELIADLPAEQVKEYKKQVPLKRFGKVEEVAHAVQFLASKEAAYITGASLEVTGGL</sequence>
<dbReference type="PRINTS" id="PR00081">
    <property type="entry name" value="GDHRDH"/>
</dbReference>
<dbReference type="PRINTS" id="PR00080">
    <property type="entry name" value="SDRFAMILY"/>
</dbReference>
<evidence type="ECO:0000313" key="4">
    <source>
        <dbReference type="Proteomes" id="UP000443582"/>
    </source>
</evidence>
<dbReference type="SUPFAM" id="SSF51735">
    <property type="entry name" value="NAD(P)-binding Rossmann-fold domains"/>
    <property type="match status" value="1"/>
</dbReference>
<dbReference type="Proteomes" id="UP000443582">
    <property type="component" value="Unassembled WGS sequence"/>
</dbReference>